<feature type="signal peptide" evidence="11">
    <location>
        <begin position="1"/>
        <end position="26"/>
    </location>
</feature>
<name>A0ABS2YKW2_POLSP</name>
<dbReference type="Gene3D" id="2.40.50.120">
    <property type="match status" value="1"/>
</dbReference>
<dbReference type="PROSITE" id="PS50189">
    <property type="entry name" value="NTR"/>
    <property type="match status" value="1"/>
</dbReference>
<evidence type="ECO:0000313" key="14">
    <source>
        <dbReference type="Proteomes" id="UP001166093"/>
    </source>
</evidence>
<keyword evidence="6" id="KW-0483">Metalloprotease inhibitor</keyword>
<feature type="non-terminal residue" evidence="13">
    <location>
        <position position="277"/>
    </location>
</feature>
<sequence>MSVFVHTLFSLLVVLCSFRLNDVAEACSCALSHPQDAYCNSDIEEKERLKCMHCPFKSREPSKPEKYPLRRKFHINHPSSALVPQPCATASSRAGESHAPLPVWKLTLLQAVTVIEKKIIEVLSWVSFNMHGTQFTVIRAKVVGKKLLKDGPFGTMRYTVKQMKMYKGFNKMQHVQHIYTDASESLCGVKFEVNKYQYLITGRVFDGKVYTGLCNFNEKWERLTLSQRKGLNHRYQLGCNCRVSPPGCASKWTGSANQSMRQRSASQDGVLKHSINL</sequence>
<evidence type="ECO:0000259" key="12">
    <source>
        <dbReference type="PROSITE" id="PS50189"/>
    </source>
</evidence>
<dbReference type="InterPro" id="IPR027465">
    <property type="entry name" value="TIMP_C"/>
</dbReference>
<protein>
    <recommendedName>
        <fullName evidence="3">Metalloproteinase inhibitor 3</fullName>
    </recommendedName>
    <alternativeName>
        <fullName evidence="10">Tissue inhibitor of metalloproteinases 3</fullName>
    </alternativeName>
</protein>
<organism evidence="13 14">
    <name type="scientific">Polyodon spathula</name>
    <name type="common">North American paddlefish</name>
    <name type="synonym">Squalus spathula</name>
    <dbReference type="NCBI Taxonomy" id="7913"/>
    <lineage>
        <taxon>Eukaryota</taxon>
        <taxon>Metazoa</taxon>
        <taxon>Chordata</taxon>
        <taxon>Craniata</taxon>
        <taxon>Vertebrata</taxon>
        <taxon>Euteleostomi</taxon>
        <taxon>Actinopterygii</taxon>
        <taxon>Chondrostei</taxon>
        <taxon>Acipenseriformes</taxon>
        <taxon>Polyodontidae</taxon>
        <taxon>Polyodon</taxon>
    </lineage>
</organism>
<comment type="caution">
    <text evidence="13">The sequence shown here is derived from an EMBL/GenBank/DDBJ whole genome shotgun (WGS) entry which is preliminary data.</text>
</comment>
<comment type="similarity">
    <text evidence="2">Belongs to the protease inhibitor I35 (TIMP) family.</text>
</comment>
<keyword evidence="4" id="KW-0964">Secreted</keyword>
<dbReference type="SUPFAM" id="SSF50242">
    <property type="entry name" value="TIMP-like"/>
    <property type="match status" value="1"/>
</dbReference>
<evidence type="ECO:0000256" key="7">
    <source>
        <dbReference type="ARBA" id="ARBA00022690"/>
    </source>
</evidence>
<dbReference type="SMART" id="SM00206">
    <property type="entry name" value="NTR"/>
    <property type="match status" value="1"/>
</dbReference>
<dbReference type="InterPro" id="IPR001134">
    <property type="entry name" value="Netrin_domain"/>
</dbReference>
<dbReference type="EMBL" id="JAAWVQ010165683">
    <property type="protein sequence ID" value="MBN3287386.1"/>
    <property type="molecule type" value="Genomic_DNA"/>
</dbReference>
<keyword evidence="8" id="KW-1015">Disulfide bond</keyword>
<evidence type="ECO:0000256" key="10">
    <source>
        <dbReference type="ARBA" id="ARBA00030101"/>
    </source>
</evidence>
<keyword evidence="7" id="KW-0646">Protease inhibitor</keyword>
<evidence type="ECO:0000256" key="5">
    <source>
        <dbReference type="ARBA" id="ARBA00022530"/>
    </source>
</evidence>
<evidence type="ECO:0000256" key="4">
    <source>
        <dbReference type="ARBA" id="ARBA00022525"/>
    </source>
</evidence>
<evidence type="ECO:0000256" key="11">
    <source>
        <dbReference type="SAM" id="SignalP"/>
    </source>
</evidence>
<evidence type="ECO:0000256" key="1">
    <source>
        <dbReference type="ARBA" id="ARBA00004498"/>
    </source>
</evidence>
<feature type="non-terminal residue" evidence="13">
    <location>
        <position position="1"/>
    </location>
</feature>
<dbReference type="InterPro" id="IPR008993">
    <property type="entry name" value="TIMP-like_OB-fold"/>
</dbReference>
<accession>A0ABS2YKW2</accession>
<dbReference type="Gene3D" id="3.90.370.10">
    <property type="entry name" value="Tissue inhibitor of metalloproteinase-1. Chain B, domain 1"/>
    <property type="match status" value="1"/>
</dbReference>
<feature type="chain" id="PRO_5046424648" description="Metalloproteinase inhibitor 3" evidence="11">
    <location>
        <begin position="27"/>
        <end position="277"/>
    </location>
</feature>
<dbReference type="Pfam" id="PF00965">
    <property type="entry name" value="TIMP"/>
    <property type="match status" value="1"/>
</dbReference>
<evidence type="ECO:0000256" key="2">
    <source>
        <dbReference type="ARBA" id="ARBA00011027"/>
    </source>
</evidence>
<evidence type="ECO:0000256" key="6">
    <source>
        <dbReference type="ARBA" id="ARBA00022608"/>
    </source>
</evidence>
<keyword evidence="14" id="KW-1185">Reference proteome</keyword>
<keyword evidence="11" id="KW-0732">Signal</keyword>
<reference evidence="13" key="1">
    <citation type="journal article" date="2021" name="Cell">
        <title>Tracing the genetic footprints of vertebrate landing in non-teleost ray-finned fishes.</title>
        <authorList>
            <person name="Bi X."/>
            <person name="Wang K."/>
            <person name="Yang L."/>
            <person name="Pan H."/>
            <person name="Jiang H."/>
            <person name="Wei Q."/>
            <person name="Fang M."/>
            <person name="Yu H."/>
            <person name="Zhu C."/>
            <person name="Cai Y."/>
            <person name="He Y."/>
            <person name="Gan X."/>
            <person name="Zeng H."/>
            <person name="Yu D."/>
            <person name="Zhu Y."/>
            <person name="Jiang H."/>
            <person name="Qiu Q."/>
            <person name="Yang H."/>
            <person name="Zhang Y.E."/>
            <person name="Wang W."/>
            <person name="Zhu M."/>
            <person name="He S."/>
            <person name="Zhang G."/>
        </authorList>
    </citation>
    <scope>NUCLEOTIDE SEQUENCE</scope>
    <source>
        <strain evidence="13">Pddl_001</strain>
    </source>
</reference>
<feature type="domain" description="NTR" evidence="12">
    <location>
        <begin position="114"/>
        <end position="239"/>
    </location>
</feature>
<evidence type="ECO:0000256" key="3">
    <source>
        <dbReference type="ARBA" id="ARBA00013517"/>
    </source>
</evidence>
<evidence type="ECO:0000256" key="8">
    <source>
        <dbReference type="ARBA" id="ARBA00023157"/>
    </source>
</evidence>
<dbReference type="PANTHER" id="PTHR11844">
    <property type="entry name" value="METALLOPROTEASE INHIBITOR"/>
    <property type="match status" value="1"/>
</dbReference>
<keyword evidence="9" id="KW-0481">Metalloenzyme inhibitor</keyword>
<proteinExistence type="inferred from homology"/>
<keyword evidence="5" id="KW-0272">Extracellular matrix</keyword>
<dbReference type="PANTHER" id="PTHR11844:SF22">
    <property type="entry name" value="METALLOPROTEINASE INHIBITOR 3"/>
    <property type="match status" value="1"/>
</dbReference>
<gene>
    <name evidence="13" type="primary">Timp3_1</name>
    <name evidence="13" type="ORF">GTO93_0010432</name>
</gene>
<dbReference type="InterPro" id="IPR001820">
    <property type="entry name" value="TIMP"/>
</dbReference>
<dbReference type="Proteomes" id="UP001166093">
    <property type="component" value="Unassembled WGS sequence"/>
</dbReference>
<evidence type="ECO:0000256" key="9">
    <source>
        <dbReference type="ARBA" id="ARBA00023215"/>
    </source>
</evidence>
<comment type="subcellular location">
    <subcellularLocation>
        <location evidence="1">Secreted</location>
        <location evidence="1">Extracellular space</location>
        <location evidence="1">Extracellular matrix</location>
    </subcellularLocation>
</comment>
<evidence type="ECO:0000313" key="13">
    <source>
        <dbReference type="EMBL" id="MBN3287386.1"/>
    </source>
</evidence>